<evidence type="ECO:0000313" key="2">
    <source>
        <dbReference type="Proteomes" id="UP000233551"/>
    </source>
</evidence>
<dbReference type="EMBL" id="PGOL01000081">
    <property type="protein sequence ID" value="PKI77703.1"/>
    <property type="molecule type" value="Genomic_DNA"/>
</dbReference>
<comment type="caution">
    <text evidence="1">The sequence shown here is derived from an EMBL/GenBank/DDBJ whole genome shotgun (WGS) entry which is preliminary data.</text>
</comment>
<sequence length="179" mass="19928">MWNHQTKWHNPSRPPEQCFKGLRCTFQVLRVTSVAAPASRRSVTLVCARRRARFCSSTPARAPAPVIAPVSCACAPRTFILHACTCMHVQRPRTSRTLADAPARPPMLVRVRAYLCPGLLALPPARLCPCRACARPRTSSFTLQRPRTLLPLHPNVLRRIPPSHPTLKPFPDSFLASRG</sequence>
<dbReference type="Proteomes" id="UP000233551">
    <property type="component" value="Unassembled WGS sequence"/>
</dbReference>
<evidence type="ECO:0000313" key="1">
    <source>
        <dbReference type="EMBL" id="PKI77703.1"/>
    </source>
</evidence>
<protein>
    <submittedName>
        <fullName evidence="1">Uncharacterized protein</fullName>
    </submittedName>
</protein>
<dbReference type="AlphaFoldDB" id="A0A2I0LAI9"/>
<proteinExistence type="predicted"/>
<gene>
    <name evidence="1" type="ORF">CRG98_001933</name>
</gene>
<keyword evidence="2" id="KW-1185">Reference proteome</keyword>
<reference evidence="1 2" key="1">
    <citation type="submission" date="2017-11" db="EMBL/GenBank/DDBJ databases">
        <title>De-novo sequencing of pomegranate (Punica granatum L.) genome.</title>
        <authorList>
            <person name="Akparov Z."/>
            <person name="Amiraslanov A."/>
            <person name="Hajiyeva S."/>
            <person name="Abbasov M."/>
            <person name="Kaur K."/>
            <person name="Hamwieh A."/>
            <person name="Solovyev V."/>
            <person name="Salamov A."/>
            <person name="Braich B."/>
            <person name="Kosarev P."/>
            <person name="Mahmoud A."/>
            <person name="Hajiyev E."/>
            <person name="Babayeva S."/>
            <person name="Izzatullayeva V."/>
            <person name="Mammadov A."/>
            <person name="Mammadov A."/>
            <person name="Sharifova S."/>
            <person name="Ojaghi J."/>
            <person name="Eynullazada K."/>
            <person name="Bayramov B."/>
            <person name="Abdulazimova A."/>
            <person name="Shahmuradov I."/>
        </authorList>
    </citation>
    <scope>NUCLEOTIDE SEQUENCE [LARGE SCALE GENOMIC DNA]</scope>
    <source>
        <strain evidence="2">cv. AG2017</strain>
        <tissue evidence="1">Leaf</tissue>
    </source>
</reference>
<accession>A0A2I0LAI9</accession>
<organism evidence="1 2">
    <name type="scientific">Punica granatum</name>
    <name type="common">Pomegranate</name>
    <dbReference type="NCBI Taxonomy" id="22663"/>
    <lineage>
        <taxon>Eukaryota</taxon>
        <taxon>Viridiplantae</taxon>
        <taxon>Streptophyta</taxon>
        <taxon>Embryophyta</taxon>
        <taxon>Tracheophyta</taxon>
        <taxon>Spermatophyta</taxon>
        <taxon>Magnoliopsida</taxon>
        <taxon>eudicotyledons</taxon>
        <taxon>Gunneridae</taxon>
        <taxon>Pentapetalae</taxon>
        <taxon>rosids</taxon>
        <taxon>malvids</taxon>
        <taxon>Myrtales</taxon>
        <taxon>Lythraceae</taxon>
        <taxon>Punica</taxon>
    </lineage>
</organism>
<name>A0A2I0LAI9_PUNGR</name>